<dbReference type="SUPFAM" id="SSF56784">
    <property type="entry name" value="HAD-like"/>
    <property type="match status" value="1"/>
</dbReference>
<dbReference type="RefSeq" id="WP_229874833.1">
    <property type="nucleotide sequence ID" value="NZ_BNAU01000009.1"/>
</dbReference>
<dbReference type="InterPro" id="IPR036412">
    <property type="entry name" value="HAD-like_sf"/>
</dbReference>
<accession>A0ABQ3JD41</accession>
<dbReference type="SFLD" id="SFLDS00003">
    <property type="entry name" value="Haloacid_Dehalogenase"/>
    <property type="match status" value="1"/>
</dbReference>
<sequence>MRLNGQVLILDADDTLWENNVVFERVIDDYLDWIAHPTLDRAAVRGILDDIERANAVTHGYGTKVFLQSLAECFEKLRERPATAAERDRIEELASALIHHEVELIPGVAETLDELGSRHELMLLTKGDREEQQRKIDASGVAHHFREVHIVPEKHVEVYRGLAAARMLAPESTWMIGNSPKSDIRPARAAGMNAVFIPNAHTWVLEHDELDEADERVLKLGSFRELVQHF</sequence>
<dbReference type="InterPro" id="IPR051540">
    <property type="entry name" value="S-2-haloacid_dehalogenase"/>
</dbReference>
<dbReference type="Pfam" id="PF00702">
    <property type="entry name" value="Hydrolase"/>
    <property type="match status" value="1"/>
</dbReference>
<dbReference type="InterPro" id="IPR023214">
    <property type="entry name" value="HAD_sf"/>
</dbReference>
<name>A0ABQ3JD41_9PSEU</name>
<dbReference type="PANTHER" id="PTHR43316">
    <property type="entry name" value="HYDROLASE, HALOACID DELAHOGENASE-RELATED"/>
    <property type="match status" value="1"/>
</dbReference>
<gene>
    <name evidence="2" type="ORF">GCM10017786_63350</name>
</gene>
<organism evidence="2 3">
    <name type="scientific">Amycolatopsis deserti</name>
    <dbReference type="NCBI Taxonomy" id="185696"/>
    <lineage>
        <taxon>Bacteria</taxon>
        <taxon>Bacillati</taxon>
        <taxon>Actinomycetota</taxon>
        <taxon>Actinomycetes</taxon>
        <taxon>Pseudonocardiales</taxon>
        <taxon>Pseudonocardiaceae</taxon>
        <taxon>Amycolatopsis</taxon>
    </lineage>
</organism>
<comment type="caution">
    <text evidence="2">The sequence shown here is derived from an EMBL/GenBank/DDBJ whole genome shotgun (WGS) entry which is preliminary data.</text>
</comment>
<dbReference type="Gene3D" id="3.40.50.1000">
    <property type="entry name" value="HAD superfamily/HAD-like"/>
    <property type="match status" value="1"/>
</dbReference>
<dbReference type="SFLD" id="SFLDG01129">
    <property type="entry name" value="C1.5:_HAD__Beta-PGM__Phosphata"/>
    <property type="match status" value="1"/>
</dbReference>
<protein>
    <submittedName>
        <fullName evidence="2">Haloacid dehalogenase</fullName>
    </submittedName>
</protein>
<reference evidence="3" key="1">
    <citation type="journal article" date="2019" name="Int. J. Syst. Evol. Microbiol.">
        <title>The Global Catalogue of Microorganisms (GCM) 10K type strain sequencing project: providing services to taxonomists for standard genome sequencing and annotation.</title>
        <authorList>
            <consortium name="The Broad Institute Genomics Platform"/>
            <consortium name="The Broad Institute Genome Sequencing Center for Infectious Disease"/>
            <person name="Wu L."/>
            <person name="Ma J."/>
        </authorList>
    </citation>
    <scope>NUCLEOTIDE SEQUENCE [LARGE SCALE GENOMIC DNA]</scope>
    <source>
        <strain evidence="3">CGMCC 4.7677</strain>
    </source>
</reference>
<proteinExistence type="predicted"/>
<dbReference type="Proteomes" id="UP000605897">
    <property type="component" value="Unassembled WGS sequence"/>
</dbReference>
<keyword evidence="3" id="KW-1185">Reference proteome</keyword>
<evidence type="ECO:0000256" key="1">
    <source>
        <dbReference type="ARBA" id="ARBA00022801"/>
    </source>
</evidence>
<dbReference type="InterPro" id="IPR023198">
    <property type="entry name" value="PGP-like_dom2"/>
</dbReference>
<dbReference type="EMBL" id="BNAU01000009">
    <property type="protein sequence ID" value="GHF20788.1"/>
    <property type="molecule type" value="Genomic_DNA"/>
</dbReference>
<dbReference type="Gene3D" id="1.10.150.240">
    <property type="entry name" value="Putative phosphatase, domain 2"/>
    <property type="match status" value="1"/>
</dbReference>
<evidence type="ECO:0000313" key="3">
    <source>
        <dbReference type="Proteomes" id="UP000605897"/>
    </source>
</evidence>
<keyword evidence="1" id="KW-0378">Hydrolase</keyword>
<evidence type="ECO:0000313" key="2">
    <source>
        <dbReference type="EMBL" id="GHF20788.1"/>
    </source>
</evidence>
<dbReference type="PANTHER" id="PTHR43316:SF8">
    <property type="entry name" value="HAD FAMILY HYDROLASE"/>
    <property type="match status" value="1"/>
</dbReference>